<proteinExistence type="predicted"/>
<dbReference type="AlphaFoldDB" id="A0AAV7MRS2"/>
<dbReference type="SUPFAM" id="SSF49329">
    <property type="entry name" value="Cu,Zn superoxide dismutase-like"/>
    <property type="match status" value="1"/>
</dbReference>
<keyword evidence="8" id="KW-1185">Reference proteome</keyword>
<keyword evidence="3" id="KW-0862">Zinc</keyword>
<keyword evidence="5" id="KW-1015">Disulfide bond</keyword>
<dbReference type="Gene3D" id="2.60.40.200">
    <property type="entry name" value="Superoxide dismutase, copper/zinc binding domain"/>
    <property type="match status" value="1"/>
</dbReference>
<dbReference type="CDD" id="cd00305">
    <property type="entry name" value="Cu-Zn_Superoxide_Dismutase"/>
    <property type="match status" value="1"/>
</dbReference>
<comment type="cofactor">
    <cofactor evidence="1">
        <name>Zn(2+)</name>
        <dbReference type="ChEBI" id="CHEBI:29105"/>
    </cofactor>
</comment>
<evidence type="ECO:0000259" key="6">
    <source>
        <dbReference type="Pfam" id="PF00080"/>
    </source>
</evidence>
<evidence type="ECO:0000313" key="8">
    <source>
        <dbReference type="Proteomes" id="UP001066276"/>
    </source>
</evidence>
<evidence type="ECO:0000256" key="3">
    <source>
        <dbReference type="ARBA" id="ARBA00022833"/>
    </source>
</evidence>
<evidence type="ECO:0000256" key="5">
    <source>
        <dbReference type="ARBA" id="ARBA00023157"/>
    </source>
</evidence>
<dbReference type="PANTHER" id="PTHR10003">
    <property type="entry name" value="SUPEROXIDE DISMUTASE CU-ZN -RELATED"/>
    <property type="match status" value="1"/>
</dbReference>
<gene>
    <name evidence="7" type="ORF">NDU88_003804</name>
</gene>
<organism evidence="7 8">
    <name type="scientific">Pleurodeles waltl</name>
    <name type="common">Iberian ribbed newt</name>
    <dbReference type="NCBI Taxonomy" id="8319"/>
    <lineage>
        <taxon>Eukaryota</taxon>
        <taxon>Metazoa</taxon>
        <taxon>Chordata</taxon>
        <taxon>Craniata</taxon>
        <taxon>Vertebrata</taxon>
        <taxon>Euteleostomi</taxon>
        <taxon>Amphibia</taxon>
        <taxon>Batrachia</taxon>
        <taxon>Caudata</taxon>
        <taxon>Salamandroidea</taxon>
        <taxon>Salamandridae</taxon>
        <taxon>Pleurodelinae</taxon>
        <taxon>Pleurodeles</taxon>
    </lineage>
</organism>
<name>A0AAV7MRS2_PLEWA</name>
<dbReference type="GO" id="GO:0005507">
    <property type="term" value="F:copper ion binding"/>
    <property type="evidence" value="ECO:0007669"/>
    <property type="project" value="InterPro"/>
</dbReference>
<dbReference type="GO" id="GO:0006801">
    <property type="term" value="P:superoxide metabolic process"/>
    <property type="evidence" value="ECO:0007669"/>
    <property type="project" value="InterPro"/>
</dbReference>
<keyword evidence="4" id="KW-0186">Copper</keyword>
<evidence type="ECO:0000313" key="7">
    <source>
        <dbReference type="EMBL" id="KAJ1106403.1"/>
    </source>
</evidence>
<dbReference type="InterPro" id="IPR001424">
    <property type="entry name" value="SOD_Cu_Zn_dom"/>
</dbReference>
<sequence length="234" mass="24997">MKVNLDGESVLVDTTLTAEEVQNLLESTGRLAVLKGMGSTTQRDLGAAVAMVEGVNCIQGVVRFIQLSLEKCIIEGTIDGLNPGLHGLHVHTFGDLTDSFNKCGDHFNPEGKSHGDPKDSDRHMGDLGNILADETGRAVFRKEDNYLKVGDIIGRSIVVDEGEDDLGRGGNPLSKISGNSGERLAGGIIACSAGLFQNSKKICTCDGVTLWDERERARATSAKRQLLPQPLANL</sequence>
<evidence type="ECO:0000256" key="1">
    <source>
        <dbReference type="ARBA" id="ARBA00001947"/>
    </source>
</evidence>
<evidence type="ECO:0000256" key="2">
    <source>
        <dbReference type="ARBA" id="ARBA00022723"/>
    </source>
</evidence>
<evidence type="ECO:0000256" key="4">
    <source>
        <dbReference type="ARBA" id="ARBA00023008"/>
    </source>
</evidence>
<accession>A0AAV7MRS2</accession>
<feature type="domain" description="Superoxide dismutase copper/zinc binding" evidence="6">
    <location>
        <begin position="58"/>
        <end position="189"/>
    </location>
</feature>
<dbReference type="EMBL" id="JANPWB010000013">
    <property type="protein sequence ID" value="KAJ1106403.1"/>
    <property type="molecule type" value="Genomic_DNA"/>
</dbReference>
<keyword evidence="2" id="KW-0479">Metal-binding</keyword>
<comment type="caution">
    <text evidence="7">The sequence shown here is derived from an EMBL/GenBank/DDBJ whole genome shotgun (WGS) entry which is preliminary data.</text>
</comment>
<dbReference type="InterPro" id="IPR024134">
    <property type="entry name" value="SOD_Cu/Zn_/chaperone"/>
</dbReference>
<dbReference type="Pfam" id="PF00080">
    <property type="entry name" value="Sod_Cu"/>
    <property type="match status" value="1"/>
</dbReference>
<dbReference type="PRINTS" id="PR00068">
    <property type="entry name" value="CUZNDISMTASE"/>
</dbReference>
<protein>
    <recommendedName>
        <fullName evidence="6">Superoxide dismutase copper/zinc binding domain-containing protein</fullName>
    </recommendedName>
</protein>
<reference evidence="7" key="1">
    <citation type="journal article" date="2022" name="bioRxiv">
        <title>Sequencing and chromosome-scale assembly of the giantPleurodeles waltlgenome.</title>
        <authorList>
            <person name="Brown T."/>
            <person name="Elewa A."/>
            <person name="Iarovenko S."/>
            <person name="Subramanian E."/>
            <person name="Araus A.J."/>
            <person name="Petzold A."/>
            <person name="Susuki M."/>
            <person name="Suzuki K.-i.T."/>
            <person name="Hayashi T."/>
            <person name="Toyoda A."/>
            <person name="Oliveira C."/>
            <person name="Osipova E."/>
            <person name="Leigh N.D."/>
            <person name="Simon A."/>
            <person name="Yun M.H."/>
        </authorList>
    </citation>
    <scope>NUCLEOTIDE SEQUENCE</scope>
    <source>
        <strain evidence="7">20211129_DDA</strain>
        <tissue evidence="7">Liver</tissue>
    </source>
</reference>
<dbReference type="FunFam" id="2.60.40.200:FF:000004">
    <property type="entry name" value="Copper chaperone for superoxide dismutase"/>
    <property type="match status" value="1"/>
</dbReference>
<dbReference type="Proteomes" id="UP001066276">
    <property type="component" value="Chromosome 9"/>
</dbReference>
<dbReference type="InterPro" id="IPR036423">
    <property type="entry name" value="SOD-like_Cu/Zn_dom_sf"/>
</dbReference>